<sequence>MRENSFIADGDPAPTCRERTRLQPWGDFWKGQAFMGACPVWGLLNCRYLLDWCYGPSEACVSLSKIPPR</sequence>
<organism evidence="1 2">
    <name type="scientific">Nonomuraea monospora</name>
    <dbReference type="NCBI Taxonomy" id="568818"/>
    <lineage>
        <taxon>Bacteria</taxon>
        <taxon>Bacillati</taxon>
        <taxon>Actinomycetota</taxon>
        <taxon>Actinomycetes</taxon>
        <taxon>Streptosporangiales</taxon>
        <taxon>Streptosporangiaceae</taxon>
        <taxon>Nonomuraea</taxon>
    </lineage>
</organism>
<evidence type="ECO:0000313" key="1">
    <source>
        <dbReference type="EMBL" id="GAA2208030.1"/>
    </source>
</evidence>
<gene>
    <name evidence="1" type="ORF">GCM10009850_034880</name>
</gene>
<name>A0ABN3CFB0_9ACTN</name>
<comment type="caution">
    <text evidence="1">The sequence shown here is derived from an EMBL/GenBank/DDBJ whole genome shotgun (WGS) entry which is preliminary data.</text>
</comment>
<accession>A0ABN3CFB0</accession>
<proteinExistence type="predicted"/>
<protein>
    <submittedName>
        <fullName evidence="1">Uncharacterized protein</fullName>
    </submittedName>
</protein>
<dbReference type="EMBL" id="BAAAQX010000007">
    <property type="protein sequence ID" value="GAA2208030.1"/>
    <property type="molecule type" value="Genomic_DNA"/>
</dbReference>
<reference evidence="2" key="1">
    <citation type="journal article" date="2019" name="Int. J. Syst. Evol. Microbiol.">
        <title>The Global Catalogue of Microorganisms (GCM) 10K type strain sequencing project: providing services to taxonomists for standard genome sequencing and annotation.</title>
        <authorList>
            <consortium name="The Broad Institute Genomics Platform"/>
            <consortium name="The Broad Institute Genome Sequencing Center for Infectious Disease"/>
            <person name="Wu L."/>
            <person name="Ma J."/>
        </authorList>
    </citation>
    <scope>NUCLEOTIDE SEQUENCE [LARGE SCALE GENOMIC DNA]</scope>
    <source>
        <strain evidence="2">JCM 16114</strain>
    </source>
</reference>
<keyword evidence="2" id="KW-1185">Reference proteome</keyword>
<evidence type="ECO:0000313" key="2">
    <source>
        <dbReference type="Proteomes" id="UP001499843"/>
    </source>
</evidence>
<dbReference type="Proteomes" id="UP001499843">
    <property type="component" value="Unassembled WGS sequence"/>
</dbReference>